<evidence type="ECO:0000256" key="2">
    <source>
        <dbReference type="ARBA" id="ARBA00003690"/>
    </source>
</evidence>
<dbReference type="GO" id="GO:0016705">
    <property type="term" value="F:oxidoreductase activity, acting on paired donors, with incorporation or reduction of molecular oxygen"/>
    <property type="evidence" value="ECO:0007669"/>
    <property type="project" value="InterPro"/>
</dbReference>
<protein>
    <recommendedName>
        <fullName evidence="16">Cytochrome P450</fullName>
    </recommendedName>
</protein>
<keyword evidence="5 11" id="KW-0349">Heme</keyword>
<dbReference type="Pfam" id="PF00067">
    <property type="entry name" value="p450"/>
    <property type="match status" value="1"/>
</dbReference>
<feature type="non-terminal residue" evidence="14">
    <location>
        <position position="1"/>
    </location>
</feature>
<feature type="binding site" description="axial binding residue" evidence="11">
    <location>
        <position position="270"/>
    </location>
    <ligand>
        <name>heme</name>
        <dbReference type="ChEBI" id="CHEBI:30413"/>
    </ligand>
    <ligandPart>
        <name>Fe</name>
        <dbReference type="ChEBI" id="CHEBI:18248"/>
    </ligandPart>
</feature>
<evidence type="ECO:0000313" key="15">
    <source>
        <dbReference type="Proteomes" id="UP000728032"/>
    </source>
</evidence>
<dbReference type="PROSITE" id="PS00086">
    <property type="entry name" value="CYTOCHROME_P450"/>
    <property type="match status" value="1"/>
</dbReference>
<dbReference type="GO" id="GO:0004497">
    <property type="term" value="F:monooxygenase activity"/>
    <property type="evidence" value="ECO:0007669"/>
    <property type="project" value="UniProtKB-KW"/>
</dbReference>
<evidence type="ECO:0000256" key="4">
    <source>
        <dbReference type="ARBA" id="ARBA00010617"/>
    </source>
</evidence>
<name>A0A7R9LL83_9ACAR</name>
<keyword evidence="10 13" id="KW-0472">Membrane</keyword>
<dbReference type="GO" id="GO:0005506">
    <property type="term" value="F:iron ion binding"/>
    <property type="evidence" value="ECO:0007669"/>
    <property type="project" value="InterPro"/>
</dbReference>
<dbReference type="GO" id="GO:0005789">
    <property type="term" value="C:endoplasmic reticulum membrane"/>
    <property type="evidence" value="ECO:0007669"/>
    <property type="project" value="UniProtKB-SubCell"/>
</dbReference>
<dbReference type="SUPFAM" id="SSF48264">
    <property type="entry name" value="Cytochrome P450"/>
    <property type="match status" value="1"/>
</dbReference>
<evidence type="ECO:0000256" key="9">
    <source>
        <dbReference type="ARBA" id="ARBA00023033"/>
    </source>
</evidence>
<dbReference type="OrthoDB" id="1470350at2759"/>
<organism evidence="14">
    <name type="scientific">Oppiella nova</name>
    <dbReference type="NCBI Taxonomy" id="334625"/>
    <lineage>
        <taxon>Eukaryota</taxon>
        <taxon>Metazoa</taxon>
        <taxon>Ecdysozoa</taxon>
        <taxon>Arthropoda</taxon>
        <taxon>Chelicerata</taxon>
        <taxon>Arachnida</taxon>
        <taxon>Acari</taxon>
        <taxon>Acariformes</taxon>
        <taxon>Sarcoptiformes</taxon>
        <taxon>Oribatida</taxon>
        <taxon>Brachypylina</taxon>
        <taxon>Oppioidea</taxon>
        <taxon>Oppiidae</taxon>
        <taxon>Oppiella</taxon>
    </lineage>
</organism>
<keyword evidence="6 11" id="KW-0479">Metal-binding</keyword>
<keyword evidence="9 12" id="KW-0503">Monooxygenase</keyword>
<evidence type="ECO:0000256" key="10">
    <source>
        <dbReference type="ARBA" id="ARBA00023136"/>
    </source>
</evidence>
<dbReference type="SUPFAM" id="SSF53850">
    <property type="entry name" value="Periplasmic binding protein-like II"/>
    <property type="match status" value="1"/>
</dbReference>
<comment type="function">
    <text evidence="2">May be involved in the metabolism of insect hormones and in the breakdown of synthetic insecticides.</text>
</comment>
<dbReference type="GO" id="GO:0020037">
    <property type="term" value="F:heme binding"/>
    <property type="evidence" value="ECO:0007669"/>
    <property type="project" value="InterPro"/>
</dbReference>
<evidence type="ECO:0000256" key="5">
    <source>
        <dbReference type="ARBA" id="ARBA00022617"/>
    </source>
</evidence>
<dbReference type="InterPro" id="IPR050196">
    <property type="entry name" value="Cytochrome_P450_Monoox"/>
</dbReference>
<dbReference type="EMBL" id="CAJPVJ010001398">
    <property type="protein sequence ID" value="CAG2164649.1"/>
    <property type="molecule type" value="Genomic_DNA"/>
</dbReference>
<evidence type="ECO:0000256" key="8">
    <source>
        <dbReference type="ARBA" id="ARBA00023004"/>
    </source>
</evidence>
<comment type="similarity">
    <text evidence="4 12">Belongs to the cytochrome P450 family.</text>
</comment>
<dbReference type="InterPro" id="IPR001128">
    <property type="entry name" value="Cyt_P450"/>
</dbReference>
<dbReference type="Gene3D" id="1.10.630.10">
    <property type="entry name" value="Cytochrome P450"/>
    <property type="match status" value="1"/>
</dbReference>
<evidence type="ECO:0000256" key="1">
    <source>
        <dbReference type="ARBA" id="ARBA00001971"/>
    </source>
</evidence>
<comment type="subcellular location">
    <subcellularLocation>
        <location evidence="3">Endoplasmic reticulum membrane</location>
    </subcellularLocation>
</comment>
<keyword evidence="12" id="KW-0560">Oxidoreductase</keyword>
<comment type="cofactor">
    <cofactor evidence="1 11">
        <name>heme</name>
        <dbReference type="ChEBI" id="CHEBI:30413"/>
    </cofactor>
</comment>
<dbReference type="InterPro" id="IPR002403">
    <property type="entry name" value="Cyt_P450_E_grp-IV"/>
</dbReference>
<gene>
    <name evidence="14" type="ORF">ONB1V03_LOCUS4199</name>
</gene>
<dbReference type="Proteomes" id="UP000728032">
    <property type="component" value="Unassembled WGS sequence"/>
</dbReference>
<proteinExistence type="inferred from homology"/>
<sequence>SAQLNPNSDYVEAIRRTFAVSILRFIKPWLWSDFTFYKSSLGRLLQKRLHILHGFTDSVIKERKTEILDKIKDYENTFDSIGDAIDAAMDSIGTKRRLVFLDILINYHLKHSDHMSERDVRSHVDTFMFGGHDTTASSLMFTLMLIGQHMDIQSRIHQELNEIFSDDMDRDITVDDLRKMKFLDQCIRESLRLYPPIQIIGRQIEKSFQLKSGYHIPKGSTCYIPLICLHRDPHYFPKPDEFDPTRYDSDCTANRHPYANIPFSAGPRNCIGQKFAILEEKAFLAQMFRKYSIESLVDWDDTKKVDFGLGGISLTDERSDAVYFSQSHIITGVTFLTRKPKPRLILTLIIKPFDDYVWTWIAVSFIVIIGTIYVFKYIDIDLKFNSSAIKWAVVSAALRQQCDVVIPYKLRQN</sequence>
<evidence type="ECO:0000256" key="11">
    <source>
        <dbReference type="PIRSR" id="PIRSR602403-1"/>
    </source>
</evidence>
<keyword evidence="8 11" id="KW-0408">Iron</keyword>
<dbReference type="AlphaFoldDB" id="A0A7R9LL83"/>
<feature type="transmembrane region" description="Helical" evidence="13">
    <location>
        <begin position="356"/>
        <end position="375"/>
    </location>
</feature>
<evidence type="ECO:0008006" key="16">
    <source>
        <dbReference type="Google" id="ProtNLM"/>
    </source>
</evidence>
<keyword evidence="15" id="KW-1185">Reference proteome</keyword>
<evidence type="ECO:0000256" key="12">
    <source>
        <dbReference type="RuleBase" id="RU000461"/>
    </source>
</evidence>
<accession>A0A7R9LL83</accession>
<evidence type="ECO:0000256" key="13">
    <source>
        <dbReference type="SAM" id="Phobius"/>
    </source>
</evidence>
<evidence type="ECO:0000256" key="3">
    <source>
        <dbReference type="ARBA" id="ARBA00004586"/>
    </source>
</evidence>
<dbReference type="PRINTS" id="PR00385">
    <property type="entry name" value="P450"/>
</dbReference>
<keyword evidence="13" id="KW-1133">Transmembrane helix</keyword>
<reference evidence="14" key="1">
    <citation type="submission" date="2020-11" db="EMBL/GenBank/DDBJ databases">
        <authorList>
            <person name="Tran Van P."/>
        </authorList>
    </citation>
    <scope>NUCLEOTIDE SEQUENCE</scope>
</reference>
<dbReference type="PRINTS" id="PR00465">
    <property type="entry name" value="EP450IV"/>
</dbReference>
<dbReference type="InterPro" id="IPR017972">
    <property type="entry name" value="Cyt_P450_CS"/>
</dbReference>
<evidence type="ECO:0000313" key="14">
    <source>
        <dbReference type="EMBL" id="CAD7643559.1"/>
    </source>
</evidence>
<dbReference type="PANTHER" id="PTHR24291:SF189">
    <property type="entry name" value="CYTOCHROME P450 4C3-RELATED"/>
    <property type="match status" value="1"/>
</dbReference>
<dbReference type="PANTHER" id="PTHR24291">
    <property type="entry name" value="CYTOCHROME P450 FAMILY 4"/>
    <property type="match status" value="1"/>
</dbReference>
<evidence type="ECO:0000256" key="7">
    <source>
        <dbReference type="ARBA" id="ARBA00022824"/>
    </source>
</evidence>
<evidence type="ECO:0000256" key="6">
    <source>
        <dbReference type="ARBA" id="ARBA00022723"/>
    </source>
</evidence>
<dbReference type="EMBL" id="OC916223">
    <property type="protein sequence ID" value="CAD7643559.1"/>
    <property type="molecule type" value="Genomic_DNA"/>
</dbReference>
<dbReference type="InterPro" id="IPR036396">
    <property type="entry name" value="Cyt_P450_sf"/>
</dbReference>
<keyword evidence="7" id="KW-0256">Endoplasmic reticulum</keyword>
<keyword evidence="13" id="KW-0812">Transmembrane</keyword>